<gene>
    <name evidence="2" type="ORF">g.22392</name>
</gene>
<proteinExistence type="predicted"/>
<dbReference type="EMBL" id="GGMS01003484">
    <property type="protein sequence ID" value="MBY72687.1"/>
    <property type="molecule type" value="Transcribed_RNA"/>
</dbReference>
<protein>
    <submittedName>
        <fullName evidence="2">Uncharacterized protein</fullName>
    </submittedName>
</protein>
<keyword evidence="1" id="KW-0472">Membrane</keyword>
<evidence type="ECO:0000313" key="2">
    <source>
        <dbReference type="EMBL" id="MBY72687.1"/>
    </source>
</evidence>
<sequence>MTFFTSFSVFGRLQNSASAHITVLRCVHLSRLFTIIFAVLSLSISSLRYIRRREKLSFRTSVNHRLASCFRLTAAIIGICLGIFGFFMICASLVAVFIVGCPTRIAL</sequence>
<name>A0A2S2Q4M3_9HEMI</name>
<feature type="transmembrane region" description="Helical" evidence="1">
    <location>
        <begin position="29"/>
        <end position="50"/>
    </location>
</feature>
<accession>A0A2S2Q4M3</accession>
<evidence type="ECO:0000256" key="1">
    <source>
        <dbReference type="SAM" id="Phobius"/>
    </source>
</evidence>
<feature type="transmembrane region" description="Helical" evidence="1">
    <location>
        <begin position="70"/>
        <end position="99"/>
    </location>
</feature>
<organism evidence="2">
    <name type="scientific">Sipha flava</name>
    <name type="common">yellow sugarcane aphid</name>
    <dbReference type="NCBI Taxonomy" id="143950"/>
    <lineage>
        <taxon>Eukaryota</taxon>
        <taxon>Metazoa</taxon>
        <taxon>Ecdysozoa</taxon>
        <taxon>Arthropoda</taxon>
        <taxon>Hexapoda</taxon>
        <taxon>Insecta</taxon>
        <taxon>Pterygota</taxon>
        <taxon>Neoptera</taxon>
        <taxon>Paraneoptera</taxon>
        <taxon>Hemiptera</taxon>
        <taxon>Sternorrhyncha</taxon>
        <taxon>Aphidomorpha</taxon>
        <taxon>Aphidoidea</taxon>
        <taxon>Aphididae</taxon>
        <taxon>Sipha</taxon>
    </lineage>
</organism>
<keyword evidence="1" id="KW-1133">Transmembrane helix</keyword>
<dbReference type="AlphaFoldDB" id="A0A2S2Q4M3"/>
<keyword evidence="1" id="KW-0812">Transmembrane</keyword>
<reference evidence="2" key="1">
    <citation type="submission" date="2018-04" db="EMBL/GenBank/DDBJ databases">
        <title>Transcriptome assembly of Sipha flava.</title>
        <authorList>
            <person name="Scully E.D."/>
            <person name="Geib S.M."/>
            <person name="Palmer N.A."/>
            <person name="Koch K."/>
            <person name="Bradshaw J."/>
            <person name="Heng-Moss T."/>
            <person name="Sarath G."/>
        </authorList>
    </citation>
    <scope>NUCLEOTIDE SEQUENCE</scope>
</reference>